<feature type="region of interest" description="Disordered" evidence="1">
    <location>
        <begin position="344"/>
        <end position="374"/>
    </location>
</feature>
<accession>A0A8R1UAV6</accession>
<dbReference type="PANTHER" id="PTHR34402">
    <property type="entry name" value="PROTEIN CBG02762"/>
    <property type="match status" value="1"/>
</dbReference>
<accession>A0A2A6BL09</accession>
<reference evidence="3" key="1">
    <citation type="journal article" date="2008" name="Nat. Genet.">
        <title>The Pristionchus pacificus genome provides a unique perspective on nematode lifestyle and parasitism.</title>
        <authorList>
            <person name="Dieterich C."/>
            <person name="Clifton S.W."/>
            <person name="Schuster L.N."/>
            <person name="Chinwalla A."/>
            <person name="Delehaunty K."/>
            <person name="Dinkelacker I."/>
            <person name="Fulton L."/>
            <person name="Fulton R."/>
            <person name="Godfrey J."/>
            <person name="Minx P."/>
            <person name="Mitreva M."/>
            <person name="Roeseler W."/>
            <person name="Tian H."/>
            <person name="Witte H."/>
            <person name="Yang S.P."/>
            <person name="Wilson R.K."/>
            <person name="Sommer R.J."/>
        </authorList>
    </citation>
    <scope>NUCLEOTIDE SEQUENCE [LARGE SCALE GENOMIC DNA]</scope>
    <source>
        <strain evidence="3">PS312</strain>
    </source>
</reference>
<dbReference type="AlphaFoldDB" id="A0A2A6BL09"/>
<evidence type="ECO:0000313" key="3">
    <source>
        <dbReference type="Proteomes" id="UP000005239"/>
    </source>
</evidence>
<evidence type="ECO:0000256" key="1">
    <source>
        <dbReference type="SAM" id="MobiDB-lite"/>
    </source>
</evidence>
<evidence type="ECO:0000313" key="2">
    <source>
        <dbReference type="EnsemblMetazoa" id="PPA12864.1"/>
    </source>
</evidence>
<sequence>MSEYEVMGVGRRRKRGVGVGGKWTTEAKFFNCNIHEKRNEVYFDESADYIHVFQVNFVPLRDLLKGTVLMTMDNLVFLSEPPLASDDVASKTFLPRVFSINFYPRSQDHVFLGFFSEEIRGKNVFDATSSEANGGSERKTRLSIVISTLKNPETQLSYPVMDNAKSSGKTSKLGDNQDTKSCELCYRDLKIKVWIKRSYRNSRVLSCLPSIVFLSWCESGSSVGEKTAEMCPTCHVPCIGTARNENNQLLPIIVGFGPTAQLFARKYSVRFILVWSSPKIIESNYSEWLVDASKDLEAVCLRIEQWSAQSKNVDSLKLCDLGFFMVLMTMDILILHVEPPLAPDDVTHSPEGGERAGEIERAQREGRGHGGETRVDQKIGRTFKEIALHGTENQRKTVFDVTSSGANEGSTSKISIPIVISTLENPKSPSFRELIFFSCARSDRICGENFKFSYHRFLSKIELCQVVGNRPCSDCLRAQVRLIICEPKLDRLLNVTVPTWSYHVRLLVTVWGNPCSQSINNRGSYRNSLRFLTTPQVGIKHFPQVAIKLDFNLRNFLIP</sequence>
<reference evidence="2" key="2">
    <citation type="submission" date="2022-06" db="UniProtKB">
        <authorList>
            <consortium name="EnsemblMetazoa"/>
        </authorList>
    </citation>
    <scope>IDENTIFICATION</scope>
    <source>
        <strain evidence="2">PS312</strain>
    </source>
</reference>
<organism evidence="2 3">
    <name type="scientific">Pristionchus pacificus</name>
    <name type="common">Parasitic nematode worm</name>
    <dbReference type="NCBI Taxonomy" id="54126"/>
    <lineage>
        <taxon>Eukaryota</taxon>
        <taxon>Metazoa</taxon>
        <taxon>Ecdysozoa</taxon>
        <taxon>Nematoda</taxon>
        <taxon>Chromadorea</taxon>
        <taxon>Rhabditida</taxon>
        <taxon>Rhabditina</taxon>
        <taxon>Diplogasteromorpha</taxon>
        <taxon>Diplogasteroidea</taxon>
        <taxon>Neodiplogasteridae</taxon>
        <taxon>Pristionchus</taxon>
    </lineage>
</organism>
<name>A0A2A6BL09_PRIPA</name>
<proteinExistence type="predicted"/>
<dbReference type="EnsemblMetazoa" id="PPA12864.1">
    <property type="protein sequence ID" value="PPA12864.1"/>
    <property type="gene ID" value="WBGene00102418"/>
</dbReference>
<keyword evidence="3" id="KW-1185">Reference proteome</keyword>
<gene>
    <name evidence="2" type="primary">WBGene00102418</name>
</gene>
<protein>
    <submittedName>
        <fullName evidence="2">Uncharacterized protein</fullName>
    </submittedName>
</protein>
<feature type="compositionally biased region" description="Basic and acidic residues" evidence="1">
    <location>
        <begin position="345"/>
        <end position="374"/>
    </location>
</feature>
<dbReference type="Proteomes" id="UP000005239">
    <property type="component" value="Unassembled WGS sequence"/>
</dbReference>
<dbReference type="PANTHER" id="PTHR34402:SF1">
    <property type="entry name" value="PROTEIN CBG02762"/>
    <property type="match status" value="1"/>
</dbReference>